<keyword evidence="7" id="KW-0479">Metal-binding</keyword>
<dbReference type="InterPro" id="IPR027268">
    <property type="entry name" value="Peptidase_M4/M1_CTD_sf"/>
</dbReference>
<dbReference type="EMBL" id="BOQP01000076">
    <property type="protein sequence ID" value="GIM85096.1"/>
    <property type="molecule type" value="Genomic_DNA"/>
</dbReference>
<evidence type="ECO:0000256" key="11">
    <source>
        <dbReference type="ARBA" id="ARBA00029811"/>
    </source>
</evidence>
<keyword evidence="6" id="KW-0645">Protease</keyword>
<dbReference type="Pfam" id="PF01433">
    <property type="entry name" value="Peptidase_M1"/>
    <property type="match status" value="1"/>
</dbReference>
<dbReference type="InterPro" id="IPR042097">
    <property type="entry name" value="Aminopeptidase_N-like_N_sf"/>
</dbReference>
<dbReference type="InterPro" id="IPR050344">
    <property type="entry name" value="Peptidase_M1_aminopeptidases"/>
</dbReference>
<dbReference type="CDD" id="cd09603">
    <property type="entry name" value="M1_APN_like"/>
    <property type="match status" value="1"/>
</dbReference>
<dbReference type="PANTHER" id="PTHR11533">
    <property type="entry name" value="PROTEASE M1 ZINC METALLOPROTEASE"/>
    <property type="match status" value="1"/>
</dbReference>
<dbReference type="EC" id="3.4.11.2" evidence="4"/>
<evidence type="ECO:0000256" key="12">
    <source>
        <dbReference type="ARBA" id="ARBA00031533"/>
    </source>
</evidence>
<evidence type="ECO:0000256" key="1">
    <source>
        <dbReference type="ARBA" id="ARBA00000098"/>
    </source>
</evidence>
<name>A0A919W100_9ACTN</name>
<dbReference type="AlphaFoldDB" id="A0A919W100"/>
<dbReference type="GO" id="GO:0008270">
    <property type="term" value="F:zinc ion binding"/>
    <property type="evidence" value="ECO:0007669"/>
    <property type="project" value="InterPro"/>
</dbReference>
<dbReference type="InterPro" id="IPR014782">
    <property type="entry name" value="Peptidase_M1_dom"/>
</dbReference>
<dbReference type="GO" id="GO:0016285">
    <property type="term" value="F:alanyl aminopeptidase activity"/>
    <property type="evidence" value="ECO:0007669"/>
    <property type="project" value="UniProtKB-EC"/>
</dbReference>
<comment type="cofactor">
    <cofactor evidence="2">
        <name>Zn(2+)</name>
        <dbReference type="ChEBI" id="CHEBI:29105"/>
    </cofactor>
</comment>
<gene>
    <name evidence="15" type="ORF">Aco04nite_94580</name>
</gene>
<dbReference type="InterPro" id="IPR045357">
    <property type="entry name" value="Aminopeptidase_N-like_N"/>
</dbReference>
<dbReference type="PANTHER" id="PTHR11533:SF297">
    <property type="entry name" value="AMINOPEPTIDASE N"/>
    <property type="match status" value="1"/>
</dbReference>
<reference evidence="15" key="1">
    <citation type="submission" date="2021-03" db="EMBL/GenBank/DDBJ databases">
        <title>Whole genome shotgun sequence of Actinoplanes consettensis NBRC 14913.</title>
        <authorList>
            <person name="Komaki H."/>
            <person name="Tamura T."/>
        </authorList>
    </citation>
    <scope>NUCLEOTIDE SEQUENCE</scope>
    <source>
        <strain evidence="15">NBRC 14913</strain>
    </source>
</reference>
<comment type="catalytic activity">
    <reaction evidence="1">
        <text>Release of an N-terminal amino acid, Xaa-|-Yaa- from a peptide, amide or arylamide. Xaa is preferably Ala, but may be most amino acids including Pro (slow action). When a terminal hydrophobic residue is followed by a prolyl residue, the two may be released as an intact Xaa-Pro dipeptide.</text>
        <dbReference type="EC" id="3.4.11.2"/>
    </reaction>
</comment>
<keyword evidence="8" id="KW-0378">Hydrolase</keyword>
<proteinExistence type="inferred from homology"/>
<comment type="caution">
    <text evidence="15">The sequence shown here is derived from an EMBL/GenBank/DDBJ whole genome shotgun (WGS) entry which is preliminary data.</text>
</comment>
<dbReference type="Gene3D" id="1.10.390.10">
    <property type="entry name" value="Neutral Protease Domain 2"/>
    <property type="match status" value="1"/>
</dbReference>
<dbReference type="GO" id="GO:0006508">
    <property type="term" value="P:proteolysis"/>
    <property type="evidence" value="ECO:0007669"/>
    <property type="project" value="UniProtKB-KW"/>
</dbReference>
<evidence type="ECO:0000256" key="7">
    <source>
        <dbReference type="ARBA" id="ARBA00022723"/>
    </source>
</evidence>
<evidence type="ECO:0000259" key="14">
    <source>
        <dbReference type="Pfam" id="PF17900"/>
    </source>
</evidence>
<evidence type="ECO:0000256" key="4">
    <source>
        <dbReference type="ARBA" id="ARBA00012564"/>
    </source>
</evidence>
<evidence type="ECO:0000256" key="9">
    <source>
        <dbReference type="ARBA" id="ARBA00022833"/>
    </source>
</evidence>
<sequence>MAGALVLMLAGCSAGDAPVPVMPASPQPVVFSPGSPGIGDPYFPSAGNGGYDVGRYDLKLRYEPRSGRLDGTATITATATQNLSSFHLDLTGLTVREVTVNGLAAVTGAAGAEVAVTAPVGIKRGKKFTVVVNYGGTPQEIKTPVVGPGGWHRSARGTYALGEPFSAGAWFPANDHPADKAAFALEMTVPEGLTAISNGIPGRSTSRDGRTTWRWSQAAPMATYLAFVAIGKYRVTTGSHQGKPMITAVPATMSPNAPAARALARTGEIADWLEKRFGPYPFNAYGGVVIDDPGLDSGLETQTRPVYSRHALDGTSRQNTAVIAHELAHQWFGNSVSLTRWQDFWLSEGFATYAEWLWLEHEGGPTVEQTVHEQYTNYPWQVLPAEDPGPDGLLSSGPYERGAMALHALRTRIGDTSFFKLLRSWTRTHANGNVTTADFIAAAERISGQKLGEFFEVWLSGSYRPTY</sequence>
<evidence type="ECO:0000256" key="2">
    <source>
        <dbReference type="ARBA" id="ARBA00001947"/>
    </source>
</evidence>
<accession>A0A919W100</accession>
<keyword evidence="10" id="KW-0482">Metalloprotease</keyword>
<dbReference type="SUPFAM" id="SSF55486">
    <property type="entry name" value="Metalloproteases ('zincins'), catalytic domain"/>
    <property type="match status" value="1"/>
</dbReference>
<keyword evidence="16" id="KW-1185">Reference proteome</keyword>
<comment type="similarity">
    <text evidence="3">Belongs to the peptidase M1 family.</text>
</comment>
<evidence type="ECO:0000256" key="5">
    <source>
        <dbReference type="ARBA" id="ARBA00015611"/>
    </source>
</evidence>
<evidence type="ECO:0000313" key="15">
    <source>
        <dbReference type="EMBL" id="GIM85096.1"/>
    </source>
</evidence>
<feature type="domain" description="Aminopeptidase N-like N-terminal" evidence="14">
    <location>
        <begin position="55"/>
        <end position="225"/>
    </location>
</feature>
<dbReference type="Proteomes" id="UP000680865">
    <property type="component" value="Unassembled WGS sequence"/>
</dbReference>
<evidence type="ECO:0000256" key="3">
    <source>
        <dbReference type="ARBA" id="ARBA00010136"/>
    </source>
</evidence>
<evidence type="ECO:0000313" key="16">
    <source>
        <dbReference type="Proteomes" id="UP000680865"/>
    </source>
</evidence>
<evidence type="ECO:0000256" key="8">
    <source>
        <dbReference type="ARBA" id="ARBA00022801"/>
    </source>
</evidence>
<protein>
    <recommendedName>
        <fullName evidence="5">Aminopeptidase N</fullName>
        <ecNumber evidence="4">3.4.11.2</ecNumber>
    </recommendedName>
    <alternativeName>
        <fullName evidence="11">Alanine aminopeptidase</fullName>
    </alternativeName>
    <alternativeName>
        <fullName evidence="12">Lysyl aminopeptidase</fullName>
    </alternativeName>
</protein>
<feature type="domain" description="Peptidase M1 membrane alanine aminopeptidase" evidence="13">
    <location>
        <begin position="267"/>
        <end position="458"/>
    </location>
</feature>
<evidence type="ECO:0000256" key="10">
    <source>
        <dbReference type="ARBA" id="ARBA00023049"/>
    </source>
</evidence>
<dbReference type="SUPFAM" id="SSF63737">
    <property type="entry name" value="Leukotriene A4 hydrolase N-terminal domain"/>
    <property type="match status" value="1"/>
</dbReference>
<dbReference type="InterPro" id="IPR001930">
    <property type="entry name" value="Peptidase_M1"/>
</dbReference>
<evidence type="ECO:0000259" key="13">
    <source>
        <dbReference type="Pfam" id="PF01433"/>
    </source>
</evidence>
<organism evidence="15 16">
    <name type="scientific">Winogradskya consettensis</name>
    <dbReference type="NCBI Taxonomy" id="113560"/>
    <lineage>
        <taxon>Bacteria</taxon>
        <taxon>Bacillati</taxon>
        <taxon>Actinomycetota</taxon>
        <taxon>Actinomycetes</taxon>
        <taxon>Micromonosporales</taxon>
        <taxon>Micromonosporaceae</taxon>
        <taxon>Winogradskya</taxon>
    </lineage>
</organism>
<evidence type="ECO:0000256" key="6">
    <source>
        <dbReference type="ARBA" id="ARBA00022670"/>
    </source>
</evidence>
<dbReference type="Pfam" id="PF17900">
    <property type="entry name" value="Peptidase_M1_N"/>
    <property type="match status" value="1"/>
</dbReference>
<dbReference type="PRINTS" id="PR00756">
    <property type="entry name" value="ALADIPTASE"/>
</dbReference>
<keyword evidence="9" id="KW-0862">Zinc</keyword>
<dbReference type="Gene3D" id="2.60.40.1730">
    <property type="entry name" value="tricorn interacting facor f3 domain"/>
    <property type="match status" value="1"/>
</dbReference>
<dbReference type="GO" id="GO:0008237">
    <property type="term" value="F:metallopeptidase activity"/>
    <property type="evidence" value="ECO:0007669"/>
    <property type="project" value="UniProtKB-KW"/>
</dbReference>